<dbReference type="PROSITE" id="PS51194">
    <property type="entry name" value="HELICASE_CTER"/>
    <property type="match status" value="1"/>
</dbReference>
<dbReference type="CDD" id="cd18787">
    <property type="entry name" value="SF2_C_DEAD"/>
    <property type="match status" value="1"/>
</dbReference>
<keyword evidence="3 6" id="KW-0347">Helicase</keyword>
<evidence type="ECO:0000256" key="2">
    <source>
        <dbReference type="ARBA" id="ARBA00022801"/>
    </source>
</evidence>
<dbReference type="Pfam" id="PF00270">
    <property type="entry name" value="DEAD"/>
    <property type="match status" value="1"/>
</dbReference>
<dbReference type="PROSITE" id="PS51195">
    <property type="entry name" value="Q_MOTIF"/>
    <property type="match status" value="1"/>
</dbReference>
<evidence type="ECO:0000313" key="10">
    <source>
        <dbReference type="EMBL" id="CAD8162231.1"/>
    </source>
</evidence>
<reference evidence="10" key="1">
    <citation type="submission" date="2021-01" db="EMBL/GenBank/DDBJ databases">
        <authorList>
            <consortium name="Genoscope - CEA"/>
            <person name="William W."/>
        </authorList>
    </citation>
    <scope>NUCLEOTIDE SEQUENCE</scope>
</reference>
<gene>
    <name evidence="10" type="ORF">POCTA_138.1.T0410141</name>
</gene>
<dbReference type="InterPro" id="IPR000629">
    <property type="entry name" value="RNA-helicase_DEAD-box_CS"/>
</dbReference>
<evidence type="ECO:0000259" key="9">
    <source>
        <dbReference type="PROSITE" id="PS51195"/>
    </source>
</evidence>
<dbReference type="OrthoDB" id="10259843at2759"/>
<dbReference type="EMBL" id="CAJJDP010000041">
    <property type="protein sequence ID" value="CAD8162231.1"/>
    <property type="molecule type" value="Genomic_DNA"/>
</dbReference>
<feature type="domain" description="Helicase C-terminal" evidence="8">
    <location>
        <begin position="306"/>
        <end position="469"/>
    </location>
</feature>
<dbReference type="AlphaFoldDB" id="A0A8S1UAL4"/>
<keyword evidence="1 6" id="KW-0547">Nucleotide-binding</keyword>
<dbReference type="PROSITE" id="PS00039">
    <property type="entry name" value="DEAD_ATP_HELICASE"/>
    <property type="match status" value="1"/>
</dbReference>
<dbReference type="GO" id="GO:0003724">
    <property type="term" value="F:RNA helicase activity"/>
    <property type="evidence" value="ECO:0007669"/>
    <property type="project" value="InterPro"/>
</dbReference>
<accession>A0A8S1UAL4</accession>
<evidence type="ECO:0000256" key="6">
    <source>
        <dbReference type="RuleBase" id="RU000492"/>
    </source>
</evidence>
<name>A0A8S1UAL4_PAROT</name>
<evidence type="ECO:0000256" key="5">
    <source>
        <dbReference type="PROSITE-ProRule" id="PRU00552"/>
    </source>
</evidence>
<comment type="caution">
    <text evidence="10">The sequence shown here is derived from an EMBL/GenBank/DDBJ whole genome shotgun (WGS) entry which is preliminary data.</text>
</comment>
<proteinExistence type="inferred from homology"/>
<organism evidence="10 11">
    <name type="scientific">Paramecium octaurelia</name>
    <dbReference type="NCBI Taxonomy" id="43137"/>
    <lineage>
        <taxon>Eukaryota</taxon>
        <taxon>Sar</taxon>
        <taxon>Alveolata</taxon>
        <taxon>Ciliophora</taxon>
        <taxon>Intramacronucleata</taxon>
        <taxon>Oligohymenophorea</taxon>
        <taxon>Peniculida</taxon>
        <taxon>Parameciidae</taxon>
        <taxon>Paramecium</taxon>
    </lineage>
</organism>
<dbReference type="CDD" id="cd17947">
    <property type="entry name" value="DEADc_DDX27"/>
    <property type="match status" value="1"/>
</dbReference>
<sequence>MSSSEIQSDSEDLIQGQKDFDFYADLLNPAEKLKKRIQQSTQNQITKLVKSQKLNEKTQKKSKQLVQKVKNEEVQENVKPQYDPKIFATNTDFQQLKLNKSLVKACHEQGYKYPTKIQAQIIPLVLAGKDVLASSCTGSGKTAAFLLPLMQRFGNTKSQKYSKALIVMPTRELALQCFEMFQKLNQFSHCTAALVIGAVPIQQQEAELRRYPDIIIATPGRIVDIMKNSFSIDLSSIEVLVLDEADRLMEMGFEAEIKEILQQTPRDRQTVLVSATLKATVKQLSLLALHKPVKVSVDYVDGLAYGLKQYILRIDSDDEKDREATLLALLQQKFTEKTIIFVRTKHDCHRLQILLGIKNLSSCELHGNLTQQQRIQAYEDFKEGKFQYLLATDLAARGLDIANVKAVINFEIPYETSRYIHRVGRTARIGNQGVSVTICLKKEVSQFKQMIKESKQTLFKLNFNIESIDEIKADLKSLEPKIKKIIKGEVFEKEIHQTEILAQRAQNLIQHRVEIMRKPKKEWIQSAQQKKLRNQIQKEEDD</sequence>
<feature type="domain" description="DEAD-box RNA helicase Q" evidence="9">
    <location>
        <begin position="91"/>
        <end position="119"/>
    </location>
</feature>
<dbReference type="InterPro" id="IPR014014">
    <property type="entry name" value="RNA_helicase_DEAD_Q_motif"/>
</dbReference>
<evidence type="ECO:0000256" key="4">
    <source>
        <dbReference type="ARBA" id="ARBA00022840"/>
    </source>
</evidence>
<keyword evidence="4 6" id="KW-0067">ATP-binding</keyword>
<dbReference type="GO" id="GO:0003676">
    <property type="term" value="F:nucleic acid binding"/>
    <property type="evidence" value="ECO:0007669"/>
    <property type="project" value="InterPro"/>
</dbReference>
<dbReference type="PANTHER" id="PTHR47959">
    <property type="entry name" value="ATP-DEPENDENT RNA HELICASE RHLE-RELATED"/>
    <property type="match status" value="1"/>
</dbReference>
<dbReference type="InterPro" id="IPR001650">
    <property type="entry name" value="Helicase_C-like"/>
</dbReference>
<dbReference type="PANTHER" id="PTHR47959:SF1">
    <property type="entry name" value="ATP-DEPENDENT RNA HELICASE DBPA"/>
    <property type="match status" value="1"/>
</dbReference>
<dbReference type="GO" id="GO:0005829">
    <property type="term" value="C:cytosol"/>
    <property type="evidence" value="ECO:0007669"/>
    <property type="project" value="TreeGrafter"/>
</dbReference>
<keyword evidence="2 6" id="KW-0378">Hydrolase</keyword>
<evidence type="ECO:0000256" key="3">
    <source>
        <dbReference type="ARBA" id="ARBA00022806"/>
    </source>
</evidence>
<feature type="domain" description="Helicase ATP-binding" evidence="7">
    <location>
        <begin position="122"/>
        <end position="295"/>
    </location>
</feature>
<dbReference type="OMA" id="MIDPPKQ"/>
<dbReference type="InterPro" id="IPR014001">
    <property type="entry name" value="Helicase_ATP-bd"/>
</dbReference>
<dbReference type="GO" id="GO:0016787">
    <property type="term" value="F:hydrolase activity"/>
    <property type="evidence" value="ECO:0007669"/>
    <property type="project" value="UniProtKB-KW"/>
</dbReference>
<evidence type="ECO:0000259" key="8">
    <source>
        <dbReference type="PROSITE" id="PS51194"/>
    </source>
</evidence>
<evidence type="ECO:0000313" key="11">
    <source>
        <dbReference type="Proteomes" id="UP000683925"/>
    </source>
</evidence>
<dbReference type="GO" id="GO:0005524">
    <property type="term" value="F:ATP binding"/>
    <property type="evidence" value="ECO:0007669"/>
    <property type="project" value="UniProtKB-KW"/>
</dbReference>
<dbReference type="Proteomes" id="UP000683925">
    <property type="component" value="Unassembled WGS sequence"/>
</dbReference>
<protein>
    <submittedName>
        <fullName evidence="10">Uncharacterized protein</fullName>
    </submittedName>
</protein>
<keyword evidence="11" id="KW-1185">Reference proteome</keyword>
<dbReference type="SMART" id="SM00490">
    <property type="entry name" value="HELICc"/>
    <property type="match status" value="1"/>
</dbReference>
<feature type="short sequence motif" description="Q motif" evidence="5">
    <location>
        <begin position="91"/>
        <end position="119"/>
    </location>
</feature>
<dbReference type="SMART" id="SM00487">
    <property type="entry name" value="DEXDc"/>
    <property type="match status" value="1"/>
</dbReference>
<dbReference type="InterPro" id="IPR050079">
    <property type="entry name" value="DEAD_box_RNA_helicase"/>
</dbReference>
<dbReference type="PROSITE" id="PS51192">
    <property type="entry name" value="HELICASE_ATP_BIND_1"/>
    <property type="match status" value="1"/>
</dbReference>
<dbReference type="InterPro" id="IPR011545">
    <property type="entry name" value="DEAD/DEAH_box_helicase_dom"/>
</dbReference>
<dbReference type="Pfam" id="PF00271">
    <property type="entry name" value="Helicase_C"/>
    <property type="match status" value="1"/>
</dbReference>
<comment type="similarity">
    <text evidence="6">Belongs to the DEAD box helicase family.</text>
</comment>
<evidence type="ECO:0000256" key="1">
    <source>
        <dbReference type="ARBA" id="ARBA00022741"/>
    </source>
</evidence>
<evidence type="ECO:0000259" key="7">
    <source>
        <dbReference type="PROSITE" id="PS51192"/>
    </source>
</evidence>